<evidence type="ECO:0000313" key="2">
    <source>
        <dbReference type="Proteomes" id="UP001597326"/>
    </source>
</evidence>
<comment type="caution">
    <text evidence="1">The sequence shown here is derived from an EMBL/GenBank/DDBJ whole genome shotgun (WGS) entry which is preliminary data.</text>
</comment>
<dbReference type="RefSeq" id="WP_343873139.1">
    <property type="nucleotide sequence ID" value="NZ_BAAAIX010000013.1"/>
</dbReference>
<gene>
    <name evidence="1" type="ORF">ACFSCS_08190</name>
</gene>
<dbReference type="EMBL" id="JBHUFZ010000016">
    <property type="protein sequence ID" value="MFD1890163.1"/>
    <property type="molecule type" value="Genomic_DNA"/>
</dbReference>
<name>A0ABW4RXJ9_9ACTN</name>
<proteinExistence type="predicted"/>
<evidence type="ECO:0000313" key="1">
    <source>
        <dbReference type="EMBL" id="MFD1890163.1"/>
    </source>
</evidence>
<accession>A0ABW4RXJ9</accession>
<dbReference type="InterPro" id="IPR009737">
    <property type="entry name" value="Aim32/Apd1-like"/>
</dbReference>
<protein>
    <submittedName>
        <fullName evidence="1">Sucrase ferredoxin</fullName>
    </submittedName>
</protein>
<dbReference type="Proteomes" id="UP001597326">
    <property type="component" value="Unassembled WGS sequence"/>
</dbReference>
<reference evidence="2" key="1">
    <citation type="journal article" date="2019" name="Int. J. Syst. Evol. Microbiol.">
        <title>The Global Catalogue of Microorganisms (GCM) 10K type strain sequencing project: providing services to taxonomists for standard genome sequencing and annotation.</title>
        <authorList>
            <consortium name="The Broad Institute Genomics Platform"/>
            <consortium name="The Broad Institute Genome Sequencing Center for Infectious Disease"/>
            <person name="Wu L."/>
            <person name="Ma J."/>
        </authorList>
    </citation>
    <scope>NUCLEOTIDE SEQUENCE [LARGE SCALE GENOMIC DNA]</scope>
    <source>
        <strain evidence="2">CAIM 431</strain>
    </source>
</reference>
<sequence length="291" mass="31323">MQNCATAWSEADIPALGTAPDARFWVALEQPGPWGAKAFTQSHLDPALGARLEELVATAGGRLLLVRSPAEREDAAAPRRVLVGGGPSASPWLGRCTVTRPEDLIHLLGTEPAALATAPRPDWLEPCEPVLLVCSNGKRDRCCAVSGGRLARSLAVGHPEQVWEATHLGGHRFAATALALPSRQVLARVDEALGHRALSGELLCLDARHDRGRSCLPQRSRVADAWLRDRDQVADPTAWALTEQDDLVRVVHADGRVEDLLVCRGSSEELELPESCGKAAVPVTWWQVEPA</sequence>
<organism evidence="1 2">
    <name type="scientific">Luteococcus peritonei</name>
    <dbReference type="NCBI Taxonomy" id="88874"/>
    <lineage>
        <taxon>Bacteria</taxon>
        <taxon>Bacillati</taxon>
        <taxon>Actinomycetota</taxon>
        <taxon>Actinomycetes</taxon>
        <taxon>Propionibacteriales</taxon>
        <taxon>Propionibacteriaceae</taxon>
        <taxon>Luteococcus</taxon>
    </lineage>
</organism>
<keyword evidence="2" id="KW-1185">Reference proteome</keyword>
<dbReference type="Pfam" id="PF06999">
    <property type="entry name" value="Suc_Fer-like"/>
    <property type="match status" value="1"/>
</dbReference>